<keyword evidence="4 6" id="KW-0863">Zinc-finger</keyword>
<keyword evidence="2" id="KW-0963">Cytoplasm</keyword>
<evidence type="ECO:0000259" key="8">
    <source>
        <dbReference type="PROSITE" id="PS50089"/>
    </source>
</evidence>
<evidence type="ECO:0000256" key="6">
    <source>
        <dbReference type="PROSITE-ProRule" id="PRU00175"/>
    </source>
</evidence>
<evidence type="ECO:0000313" key="9">
    <source>
        <dbReference type="EMBL" id="PVU90071.1"/>
    </source>
</evidence>
<organism evidence="9 10">
    <name type="scientific">Smittium simulii</name>
    <dbReference type="NCBI Taxonomy" id="133385"/>
    <lineage>
        <taxon>Eukaryota</taxon>
        <taxon>Fungi</taxon>
        <taxon>Fungi incertae sedis</taxon>
        <taxon>Zoopagomycota</taxon>
        <taxon>Kickxellomycotina</taxon>
        <taxon>Harpellomycetes</taxon>
        <taxon>Harpellales</taxon>
        <taxon>Legeriomycetaceae</taxon>
        <taxon>Smittium</taxon>
    </lineage>
</organism>
<dbReference type="Pfam" id="PF13923">
    <property type="entry name" value="zf-C3HC4_2"/>
    <property type="match status" value="1"/>
</dbReference>
<keyword evidence="5" id="KW-0862">Zinc</keyword>
<comment type="caution">
    <text evidence="9">The sequence shown here is derived from an EMBL/GenBank/DDBJ whole genome shotgun (WGS) entry which is preliminary data.</text>
</comment>
<dbReference type="STRING" id="133385.A0A2T9YCM3"/>
<dbReference type="OrthoDB" id="302966at2759"/>
<comment type="subcellular location">
    <subcellularLocation>
        <location evidence="1">Cytoplasm</location>
    </subcellularLocation>
</comment>
<gene>
    <name evidence="9" type="ORF">BB561_005036</name>
</gene>
<dbReference type="InterPro" id="IPR001841">
    <property type="entry name" value="Znf_RING"/>
</dbReference>
<dbReference type="PANTHER" id="PTHR12983:SF9">
    <property type="entry name" value="E3 UBIQUITIN-PROTEIN LIGASE RNF10"/>
    <property type="match status" value="1"/>
</dbReference>
<feature type="region of interest" description="Disordered" evidence="7">
    <location>
        <begin position="304"/>
        <end position="329"/>
    </location>
</feature>
<dbReference type="Gene3D" id="3.30.40.10">
    <property type="entry name" value="Zinc/RING finger domain, C3HC4 (zinc finger)"/>
    <property type="match status" value="1"/>
</dbReference>
<dbReference type="InterPro" id="IPR017907">
    <property type="entry name" value="Znf_RING_CS"/>
</dbReference>
<dbReference type="PROSITE" id="PS50089">
    <property type="entry name" value="ZF_RING_2"/>
    <property type="match status" value="1"/>
</dbReference>
<evidence type="ECO:0000256" key="1">
    <source>
        <dbReference type="ARBA" id="ARBA00004496"/>
    </source>
</evidence>
<evidence type="ECO:0000256" key="3">
    <source>
        <dbReference type="ARBA" id="ARBA00022723"/>
    </source>
</evidence>
<dbReference type="GO" id="GO:0008270">
    <property type="term" value="F:zinc ion binding"/>
    <property type="evidence" value="ECO:0007669"/>
    <property type="project" value="UniProtKB-KW"/>
</dbReference>
<evidence type="ECO:0000256" key="2">
    <source>
        <dbReference type="ARBA" id="ARBA00022490"/>
    </source>
</evidence>
<feature type="compositionally biased region" description="Polar residues" evidence="7">
    <location>
        <begin position="313"/>
        <end position="328"/>
    </location>
</feature>
<keyword evidence="3" id="KW-0479">Metal-binding</keyword>
<dbReference type="Proteomes" id="UP000245383">
    <property type="component" value="Unassembled WGS sequence"/>
</dbReference>
<dbReference type="PANTHER" id="PTHR12983">
    <property type="entry name" value="RING FINGER 10 FAMILY MEMBER"/>
    <property type="match status" value="1"/>
</dbReference>
<dbReference type="AlphaFoldDB" id="A0A2T9YCM3"/>
<dbReference type="InterPro" id="IPR013083">
    <property type="entry name" value="Znf_RING/FYVE/PHD"/>
</dbReference>
<sequence length="996" mass="113274">MIISPNSNSNTIKTITLSNSSPQTTIYQKLSTHPTWIQTIKASTNIALYLPNESAPLFTSLSVLKQELNAFKTKALNDGLHGAQLYSSLSEFLAKYDQNSAAAAKELIELINIIPCDNISLFTDFFLNFDLESLQFVNDRTILHERVDSTSNIATQKSSSFNSVSNLKSFTINNLQGSFSHYTCTICLNSFLINQSTLFKAINGSKLTCDSCKTEGFFRKSYGKPTCEKLIQNNLSPNQCFEIEFLSSDYISFKNKALQTEIHHSFCFDSLLIICSTDCNINNIPVLNSLIRKSSSAYQFICKPDKQSKPNSDESNTNYEKINNSSKLKQNDRSINDLKNISSEIKKNFKTKNKQKTSINHLLNFTLTPRAQPPQNTYVKRVPRRDNFIHFDREAFVLANFRFMLNYGQVNEKIYTHSDFKLNWDEIIQVIVSSSETLQCPICLEAPTASRITRCGHVFCHICILRFFSENIKEKHLCPVCSFGIDDKDLKPVILCENHNQINKLDKIQYAEMRLMRRDLDSIISLPANSFYWHLKENLKGSPIIPLIPWSDSGSDILTFAKIMWCSRSSLQKSIHQEILDLNHFVAHNSLDSKTKIFADAALKKAIDNLDLSNNLPNMPENIISLSKPKKKIANINLHSFANSNISDVIKDILPISEIDESTAFFFYQSSDGQHIYLNPLDLRIIKEANSDSGGLPNLINVQMQHFEQVTETVEYRKRVKIYSHVPLRCDITIIECNLSLNVPVKTLNQFEKQLKSRENRHKQQIKKSQADDAKMALAAKLNHQKNQLSAQAHPNHPIHSQIDTFNDIGAEIESSYYADEFSLYDNTLMDLVPVFGVQALKSEFPELKKNANEFLQNSKQLCADNFDEHENIIQSHTLVSNNQNDDLYAPSLIKNNRSNSPSYSQKYQKSTQNLGLSAWENGNYKKIVQNAPKSMSGQFYPELANTKNSNFVDMSEVWAHIDKISTNDNNISKAKKKKKAFTKISLTGNLNTPRR</sequence>
<dbReference type="GO" id="GO:0000976">
    <property type="term" value="F:transcription cis-regulatory region binding"/>
    <property type="evidence" value="ECO:0007669"/>
    <property type="project" value="TreeGrafter"/>
</dbReference>
<dbReference type="PROSITE" id="PS00518">
    <property type="entry name" value="ZF_RING_1"/>
    <property type="match status" value="1"/>
</dbReference>
<dbReference type="SUPFAM" id="SSF57850">
    <property type="entry name" value="RING/U-box"/>
    <property type="match status" value="1"/>
</dbReference>
<proteinExistence type="predicted"/>
<evidence type="ECO:0000256" key="7">
    <source>
        <dbReference type="SAM" id="MobiDB-lite"/>
    </source>
</evidence>
<reference evidence="9 10" key="1">
    <citation type="journal article" date="2018" name="MBio">
        <title>Comparative Genomics Reveals the Core Gene Toolbox for the Fungus-Insect Symbiosis.</title>
        <authorList>
            <person name="Wang Y."/>
            <person name="Stata M."/>
            <person name="Wang W."/>
            <person name="Stajich J.E."/>
            <person name="White M.M."/>
            <person name="Moncalvo J.M."/>
        </authorList>
    </citation>
    <scope>NUCLEOTIDE SEQUENCE [LARGE SCALE GENOMIC DNA]</scope>
    <source>
        <strain evidence="9 10">SWE-8-4</strain>
    </source>
</reference>
<evidence type="ECO:0000256" key="5">
    <source>
        <dbReference type="ARBA" id="ARBA00022833"/>
    </source>
</evidence>
<dbReference type="InterPro" id="IPR039739">
    <property type="entry name" value="MAG2/RNF10"/>
</dbReference>
<name>A0A2T9YCM3_9FUNG</name>
<dbReference type="GO" id="GO:0045944">
    <property type="term" value="P:positive regulation of transcription by RNA polymerase II"/>
    <property type="evidence" value="ECO:0007669"/>
    <property type="project" value="TreeGrafter"/>
</dbReference>
<dbReference type="EMBL" id="MBFR01000278">
    <property type="protein sequence ID" value="PVU90071.1"/>
    <property type="molecule type" value="Genomic_DNA"/>
</dbReference>
<dbReference type="SMART" id="SM00184">
    <property type="entry name" value="RING"/>
    <property type="match status" value="1"/>
</dbReference>
<protein>
    <recommendedName>
        <fullName evidence="8">RING-type domain-containing protein</fullName>
    </recommendedName>
</protein>
<evidence type="ECO:0000313" key="10">
    <source>
        <dbReference type="Proteomes" id="UP000245383"/>
    </source>
</evidence>
<evidence type="ECO:0000256" key="4">
    <source>
        <dbReference type="ARBA" id="ARBA00022771"/>
    </source>
</evidence>
<dbReference type="GO" id="GO:0005737">
    <property type="term" value="C:cytoplasm"/>
    <property type="evidence" value="ECO:0007669"/>
    <property type="project" value="UniProtKB-SubCell"/>
</dbReference>
<keyword evidence="10" id="KW-1185">Reference proteome</keyword>
<feature type="domain" description="RING-type" evidence="8">
    <location>
        <begin position="440"/>
        <end position="482"/>
    </location>
</feature>
<accession>A0A2T9YCM3</accession>